<comment type="subcellular location">
    <subcellularLocation>
        <location evidence="1">Golgi apparatus membrane</location>
        <topology evidence="1">Single-pass type II membrane protein</topology>
    </subcellularLocation>
</comment>
<evidence type="ECO:0000256" key="5">
    <source>
        <dbReference type="SAM" id="Coils"/>
    </source>
</evidence>
<dbReference type="EMBL" id="JBJQOH010000003">
    <property type="protein sequence ID" value="KAL3693506.1"/>
    <property type="molecule type" value="Genomic_DNA"/>
</dbReference>
<evidence type="ECO:0000313" key="8">
    <source>
        <dbReference type="Proteomes" id="UP001633002"/>
    </source>
</evidence>
<dbReference type="Pfam" id="PF05637">
    <property type="entry name" value="Glyco_transf_34"/>
    <property type="match status" value="1"/>
</dbReference>
<feature type="compositionally biased region" description="Basic and acidic residues" evidence="6">
    <location>
        <begin position="562"/>
        <end position="571"/>
    </location>
</feature>
<proteinExistence type="inferred from homology"/>
<comment type="caution">
    <text evidence="7">The sequence shown here is derived from an EMBL/GenBank/DDBJ whole genome shotgun (WGS) entry which is preliminary data.</text>
</comment>
<keyword evidence="8" id="KW-1185">Reference proteome</keyword>
<organism evidence="7 8">
    <name type="scientific">Riccia sorocarpa</name>
    <dbReference type="NCBI Taxonomy" id="122646"/>
    <lineage>
        <taxon>Eukaryota</taxon>
        <taxon>Viridiplantae</taxon>
        <taxon>Streptophyta</taxon>
        <taxon>Embryophyta</taxon>
        <taxon>Marchantiophyta</taxon>
        <taxon>Marchantiopsida</taxon>
        <taxon>Marchantiidae</taxon>
        <taxon>Marchantiales</taxon>
        <taxon>Ricciaceae</taxon>
        <taxon>Riccia</taxon>
    </lineage>
</organism>
<gene>
    <name evidence="7" type="ORF">R1sor_007157</name>
</gene>
<dbReference type="Proteomes" id="UP001633002">
    <property type="component" value="Unassembled WGS sequence"/>
</dbReference>
<dbReference type="PANTHER" id="PTHR31311:SF44">
    <property type="entry name" value="GLYCOSYLTRANSFERASE 2-RELATED"/>
    <property type="match status" value="1"/>
</dbReference>
<feature type="region of interest" description="Disordered" evidence="6">
    <location>
        <begin position="562"/>
        <end position="584"/>
    </location>
</feature>
<protein>
    <submittedName>
        <fullName evidence="7">Uncharacterized protein</fullName>
    </submittedName>
</protein>
<evidence type="ECO:0000256" key="4">
    <source>
        <dbReference type="ARBA" id="ARBA00022679"/>
    </source>
</evidence>
<evidence type="ECO:0000256" key="1">
    <source>
        <dbReference type="ARBA" id="ARBA00004323"/>
    </source>
</evidence>
<evidence type="ECO:0000256" key="2">
    <source>
        <dbReference type="ARBA" id="ARBA00005664"/>
    </source>
</evidence>
<dbReference type="InterPro" id="IPR008630">
    <property type="entry name" value="Glyco_trans_34"/>
</dbReference>
<evidence type="ECO:0000256" key="6">
    <source>
        <dbReference type="SAM" id="MobiDB-lite"/>
    </source>
</evidence>
<evidence type="ECO:0000256" key="3">
    <source>
        <dbReference type="ARBA" id="ARBA00022676"/>
    </source>
</evidence>
<keyword evidence="3" id="KW-0328">Glycosyltransferase</keyword>
<dbReference type="GO" id="GO:0000139">
    <property type="term" value="C:Golgi membrane"/>
    <property type="evidence" value="ECO:0007669"/>
    <property type="project" value="UniProtKB-SubCell"/>
</dbReference>
<dbReference type="AlphaFoldDB" id="A0ABD3HTT5"/>
<dbReference type="InterPro" id="IPR029044">
    <property type="entry name" value="Nucleotide-diphossugar_trans"/>
</dbReference>
<dbReference type="PANTHER" id="PTHR31311">
    <property type="entry name" value="XYLOGLUCAN 6-XYLOSYLTRANSFERASE 5-RELATED-RELATED"/>
    <property type="match status" value="1"/>
</dbReference>
<evidence type="ECO:0000313" key="7">
    <source>
        <dbReference type="EMBL" id="KAL3693506.1"/>
    </source>
</evidence>
<feature type="coiled-coil region" evidence="5">
    <location>
        <begin position="96"/>
        <end position="123"/>
    </location>
</feature>
<dbReference type="GO" id="GO:0016757">
    <property type="term" value="F:glycosyltransferase activity"/>
    <property type="evidence" value="ECO:0007669"/>
    <property type="project" value="UniProtKB-KW"/>
</dbReference>
<comment type="similarity">
    <text evidence="2">Belongs to the glycosyltransferase 34 family.</text>
</comment>
<reference evidence="7 8" key="1">
    <citation type="submission" date="2024-09" db="EMBL/GenBank/DDBJ databases">
        <title>Chromosome-scale assembly of Riccia sorocarpa.</title>
        <authorList>
            <person name="Paukszto L."/>
        </authorList>
    </citation>
    <scope>NUCLEOTIDE SEQUENCE [LARGE SCALE GENOMIC DNA]</scope>
    <source>
        <strain evidence="7">LP-2024</strain>
        <tissue evidence="7">Aerial parts of the thallus</tissue>
    </source>
</reference>
<dbReference type="Gene3D" id="3.90.550.10">
    <property type="entry name" value="Spore Coat Polysaccharide Biosynthesis Protein SpsA, Chain A"/>
    <property type="match status" value="1"/>
</dbReference>
<name>A0ABD3HTT5_9MARC</name>
<accession>A0ABD3HTT5</accession>
<feature type="compositionally biased region" description="Polar residues" evidence="6">
    <location>
        <begin position="574"/>
        <end position="584"/>
    </location>
</feature>
<keyword evidence="5" id="KW-0175">Coiled coil</keyword>
<keyword evidence="4" id="KW-0808">Transferase</keyword>
<sequence length="584" mass="67871">MNGSTFSRFWSSRKELVLSWQWKSNAKGGSRWLPRTLTSMQVILICALTAILLLKNAITPDSFSLSFRSASEALDISAKQLLSPSLIQTRNIAQVKEEAFEAIKEKDSDVEQEEKDVDVEQEEKDVDVLDENDSFMQQDEKEDFMEQKDVNGTKPASFRTEVASLTEAEEEQLLQKIWKENGVLEMVKDETMELDPEEQVHDARVEVQKEKGDRVDKKQKTMVESDVKAEEMWMPEWMPSGFKHKHLGPNPRNWNAKRAAWLKKYPHKKLNSDGKPRMLLVSGTSPWACTNSRGDHFLLKTLKNKADYCRQHNIEIFYNLAHLDKEMSTYWAKLPILRKLMLTHPEIEWFFWMDADALFTDMLFEIPIDDYKGYNLVMWGVESELYENKSWLAINDGVMFIRNCQWSLDLIDLWAPMGPEGAVRDKAGKMLSSFLTKRPANFPADDQSALAYLLITRKELRPKVKLVKEYELSGYFAEHVTHFEEYMSKNHPGLGDKRWPFTTHFVGCQICTGYPNPAYKELDCVRQLERAFNFADNQLLQMMGFMHENLDSPRLKRIRREDDEQSLDHRGPNTWVTSSKSYGV</sequence>